<dbReference type="Proteomes" id="UP001156666">
    <property type="component" value="Unassembled WGS sequence"/>
</dbReference>
<keyword evidence="2" id="KW-1185">Reference proteome</keyword>
<dbReference type="AlphaFoldDB" id="A0AA37SXC5"/>
<reference evidence="1" key="1">
    <citation type="journal article" date="2014" name="Int. J. Syst. Evol. Microbiol.">
        <title>Complete genome sequence of Corynebacterium casei LMG S-19264T (=DSM 44701T), isolated from a smear-ripened cheese.</title>
        <authorList>
            <consortium name="US DOE Joint Genome Institute (JGI-PGF)"/>
            <person name="Walter F."/>
            <person name="Albersmeier A."/>
            <person name="Kalinowski J."/>
            <person name="Ruckert C."/>
        </authorList>
    </citation>
    <scope>NUCLEOTIDE SEQUENCE</scope>
    <source>
        <strain evidence="1">NBRC 108769</strain>
    </source>
</reference>
<organism evidence="1 2">
    <name type="scientific">Portibacter lacus</name>
    <dbReference type="NCBI Taxonomy" id="1099794"/>
    <lineage>
        <taxon>Bacteria</taxon>
        <taxon>Pseudomonadati</taxon>
        <taxon>Bacteroidota</taxon>
        <taxon>Saprospiria</taxon>
        <taxon>Saprospirales</taxon>
        <taxon>Haliscomenobacteraceae</taxon>
        <taxon>Portibacter</taxon>
    </lineage>
</organism>
<dbReference type="EMBL" id="BSOH01000027">
    <property type="protein sequence ID" value="GLR19518.1"/>
    <property type="molecule type" value="Genomic_DNA"/>
</dbReference>
<gene>
    <name evidence="1" type="ORF">GCM10007940_41340</name>
</gene>
<sequence length="134" mass="16202">MVVLAWHNLFIIDKKFNMKTLHEIHQHKENFELIEMIESPEHYTPECIEVIHEILNSRDINNKEKAKIIKQINEDKARKKLLNQNLSEEEIILHKSQFLDKKQIKNIYIKQLKLIMKEQKGFRFDVWSYVIGAY</sequence>
<evidence type="ECO:0000313" key="2">
    <source>
        <dbReference type="Proteomes" id="UP001156666"/>
    </source>
</evidence>
<comment type="caution">
    <text evidence="1">The sequence shown here is derived from an EMBL/GenBank/DDBJ whole genome shotgun (WGS) entry which is preliminary data.</text>
</comment>
<accession>A0AA37SXC5</accession>
<proteinExistence type="predicted"/>
<protein>
    <submittedName>
        <fullName evidence="1">Uncharacterized protein</fullName>
    </submittedName>
</protein>
<name>A0AA37SXC5_9BACT</name>
<reference evidence="1" key="2">
    <citation type="submission" date="2023-01" db="EMBL/GenBank/DDBJ databases">
        <title>Draft genome sequence of Portibacter lacus strain NBRC 108769.</title>
        <authorList>
            <person name="Sun Q."/>
            <person name="Mori K."/>
        </authorList>
    </citation>
    <scope>NUCLEOTIDE SEQUENCE</scope>
    <source>
        <strain evidence="1">NBRC 108769</strain>
    </source>
</reference>
<evidence type="ECO:0000313" key="1">
    <source>
        <dbReference type="EMBL" id="GLR19518.1"/>
    </source>
</evidence>